<evidence type="ECO:0000313" key="5">
    <source>
        <dbReference type="Proteomes" id="UP000694864"/>
    </source>
</evidence>
<keyword evidence="3" id="KW-0732">Signal</keyword>
<dbReference type="RefSeq" id="XP_010439637.1">
    <property type="nucleotide sequence ID" value="XM_010441335.2"/>
</dbReference>
<dbReference type="InterPro" id="IPR033121">
    <property type="entry name" value="PEPTIDASE_A1"/>
</dbReference>
<reference evidence="5" key="1">
    <citation type="journal article" date="2014" name="Nat. Commun.">
        <title>The emerging biofuel crop Camelina sativa retains a highly undifferentiated hexaploid genome structure.</title>
        <authorList>
            <person name="Kagale S."/>
            <person name="Koh C."/>
            <person name="Nixon J."/>
            <person name="Bollina V."/>
            <person name="Clarke W.E."/>
            <person name="Tuteja R."/>
            <person name="Spillane C."/>
            <person name="Robinson S.J."/>
            <person name="Links M.G."/>
            <person name="Clarke C."/>
            <person name="Higgins E.E."/>
            <person name="Huebert T."/>
            <person name="Sharpe A.G."/>
            <person name="Parkin I.A."/>
        </authorList>
    </citation>
    <scope>NUCLEOTIDE SEQUENCE [LARGE SCALE GENOMIC DNA]</scope>
    <source>
        <strain evidence="5">cv. DH55</strain>
    </source>
</reference>
<keyword evidence="2" id="KW-0064">Aspartyl protease</keyword>
<dbReference type="Pfam" id="PF00026">
    <property type="entry name" value="Asp"/>
    <property type="match status" value="1"/>
</dbReference>
<protein>
    <submittedName>
        <fullName evidence="6">Aspartic proteinase A3-like</fullName>
    </submittedName>
</protein>
<feature type="signal peptide" evidence="3">
    <location>
        <begin position="1"/>
        <end position="26"/>
    </location>
</feature>
<name>A0ABM0UDN7_CAMSA</name>
<feature type="chain" id="PRO_5045860857" evidence="3">
    <location>
        <begin position="27"/>
        <end position="362"/>
    </location>
</feature>
<sequence length="362" mass="39630">MNSLKFQRVLIASFCFFLLQSYAVQGLVRIGLTMGNNTSFNKNGVGMITSDEDIYYGEITIGTPGQRFTVVFDTGSSDLWVPSGNWKGKKPHNLYDWKRSSTFRPTGRKPVTITYGTGSVIGVLSLETVNVGGTTITGQNFTEGRSTPTDKDPLLGETFDGILGLGNPKLSVTRTSPVWESMVKQGKIEQKIFSIWFGRSKDSGAGGEIVFGGKNPAHYTGEHTYVPVSGVRYFFQMNNIFVGTIDTKKCSTGCQVFVDSGSSSIRGPPGLIADINGKIGAEQKCSNLEKLPDVTFTISGRSFSISPRDYIHQVDNYCTSRFQAETEAGVNYWTLGLPFMRAVHTVYDYSLPNVHIGFAKSV</sequence>
<dbReference type="Proteomes" id="UP000694864">
    <property type="component" value="Chromosome 11"/>
</dbReference>
<dbReference type="GeneID" id="104723043"/>
<dbReference type="PANTHER" id="PTHR47966:SF39">
    <property type="entry name" value="EUKARYOTIC ASPARTYL PROTEASE FAMILY PROTEIN"/>
    <property type="match status" value="1"/>
</dbReference>
<feature type="domain" description="Peptidase A1" evidence="4">
    <location>
        <begin position="55"/>
        <end position="359"/>
    </location>
</feature>
<evidence type="ECO:0000259" key="4">
    <source>
        <dbReference type="PROSITE" id="PS51767"/>
    </source>
</evidence>
<dbReference type="InterPro" id="IPR001461">
    <property type="entry name" value="Aspartic_peptidase_A1"/>
</dbReference>
<organism evidence="5 6">
    <name type="scientific">Camelina sativa</name>
    <name type="common">False flax</name>
    <name type="synonym">Myagrum sativum</name>
    <dbReference type="NCBI Taxonomy" id="90675"/>
    <lineage>
        <taxon>Eukaryota</taxon>
        <taxon>Viridiplantae</taxon>
        <taxon>Streptophyta</taxon>
        <taxon>Embryophyta</taxon>
        <taxon>Tracheophyta</taxon>
        <taxon>Spermatophyta</taxon>
        <taxon>Magnoliopsida</taxon>
        <taxon>eudicotyledons</taxon>
        <taxon>Gunneridae</taxon>
        <taxon>Pentapetalae</taxon>
        <taxon>rosids</taxon>
        <taxon>malvids</taxon>
        <taxon>Brassicales</taxon>
        <taxon>Brassicaceae</taxon>
        <taxon>Camelineae</taxon>
        <taxon>Camelina</taxon>
    </lineage>
</organism>
<dbReference type="InterPro" id="IPR001969">
    <property type="entry name" value="Aspartic_peptidase_AS"/>
</dbReference>
<accession>A0ABM0UDN7</accession>
<reference evidence="6" key="2">
    <citation type="submission" date="2025-08" db="UniProtKB">
        <authorList>
            <consortium name="RefSeq"/>
        </authorList>
    </citation>
    <scope>IDENTIFICATION</scope>
    <source>
        <tissue evidence="6">Leaf</tissue>
    </source>
</reference>
<evidence type="ECO:0000256" key="1">
    <source>
        <dbReference type="ARBA" id="ARBA00007447"/>
    </source>
</evidence>
<evidence type="ECO:0000256" key="3">
    <source>
        <dbReference type="SAM" id="SignalP"/>
    </source>
</evidence>
<evidence type="ECO:0000313" key="6">
    <source>
        <dbReference type="RefSeq" id="XP_010439637.1"/>
    </source>
</evidence>
<dbReference type="PRINTS" id="PR00792">
    <property type="entry name" value="PEPSIN"/>
</dbReference>
<dbReference type="PROSITE" id="PS51767">
    <property type="entry name" value="PEPTIDASE_A1"/>
    <property type="match status" value="1"/>
</dbReference>
<gene>
    <name evidence="6" type="primary">LOC104723043</name>
</gene>
<keyword evidence="2" id="KW-0378">Hydrolase</keyword>
<proteinExistence type="inferred from homology"/>
<dbReference type="SUPFAM" id="SSF50630">
    <property type="entry name" value="Acid proteases"/>
    <property type="match status" value="1"/>
</dbReference>
<keyword evidence="5" id="KW-1185">Reference proteome</keyword>
<comment type="similarity">
    <text evidence="1 2">Belongs to the peptidase A1 family.</text>
</comment>
<dbReference type="PROSITE" id="PS00141">
    <property type="entry name" value="ASP_PROTEASE"/>
    <property type="match status" value="1"/>
</dbReference>
<dbReference type="InterPro" id="IPR021109">
    <property type="entry name" value="Peptidase_aspartic_dom_sf"/>
</dbReference>
<keyword evidence="2" id="KW-0645">Protease</keyword>
<dbReference type="Gene3D" id="2.40.70.10">
    <property type="entry name" value="Acid Proteases"/>
    <property type="match status" value="3"/>
</dbReference>
<dbReference type="PANTHER" id="PTHR47966">
    <property type="entry name" value="BETA-SITE APP-CLEAVING ENZYME, ISOFORM A-RELATED"/>
    <property type="match status" value="1"/>
</dbReference>
<evidence type="ECO:0000256" key="2">
    <source>
        <dbReference type="RuleBase" id="RU000454"/>
    </source>
</evidence>